<protein>
    <submittedName>
        <fullName evidence="13">Lipid kinase</fullName>
    </submittedName>
</protein>
<keyword evidence="8" id="KW-0460">Magnesium</keyword>
<evidence type="ECO:0000313" key="13">
    <source>
        <dbReference type="EMBL" id="KPM84417.1"/>
    </source>
</evidence>
<dbReference type="SUPFAM" id="SSF111331">
    <property type="entry name" value="NAD kinase/diacylglycerol kinase-like"/>
    <property type="match status" value="1"/>
</dbReference>
<sequence>MDLRLIINGKKAADEQLRDAIGQFRTRQPLAVRVTYEGGDIERFINEAVAEGVKRVVVAGGDGTVNEAVNALMKLEKSQRLELAILPMGTANDFATAANIPHGYLPALKLAAQGQPHAIDTVEVDKRYFVNVASAGFGAKITATTPPALKNLLGGGAYTLAGLVQALSFVPYSGELTLPDGERTSGDIIAAAVCNGRQAGGGQPLAPHAYINDGLVDLVAFTSFAISDVPAVIEELSNYPNSSQQWVKRYQVPWLEWQTQTEMPINLDGEPITSKQQRFEVHAGALNMVLPDACPLLK</sequence>
<dbReference type="PATRIC" id="fig|570156.3.peg.2154"/>
<dbReference type="InterPro" id="IPR016064">
    <property type="entry name" value="NAD/diacylglycerol_kinase_sf"/>
</dbReference>
<dbReference type="PROSITE" id="PS50146">
    <property type="entry name" value="DAGK"/>
    <property type="match status" value="1"/>
</dbReference>
<feature type="domain" description="DAGKc" evidence="12">
    <location>
        <begin position="1"/>
        <end position="128"/>
    </location>
</feature>
<dbReference type="SMART" id="SM00046">
    <property type="entry name" value="DAGKc"/>
    <property type="match status" value="1"/>
</dbReference>
<evidence type="ECO:0000256" key="8">
    <source>
        <dbReference type="ARBA" id="ARBA00022842"/>
    </source>
</evidence>
<keyword evidence="5" id="KW-0547">Nucleotide-binding</keyword>
<keyword evidence="9" id="KW-0443">Lipid metabolism</keyword>
<comment type="cofactor">
    <cofactor evidence="1">
        <name>Mg(2+)</name>
        <dbReference type="ChEBI" id="CHEBI:18420"/>
    </cofactor>
</comment>
<keyword evidence="2" id="KW-0444">Lipid biosynthesis</keyword>
<evidence type="ECO:0000256" key="6">
    <source>
        <dbReference type="ARBA" id="ARBA00022777"/>
    </source>
</evidence>
<comment type="caution">
    <text evidence="13">The sequence shown here is derived from an EMBL/GenBank/DDBJ whole genome shotgun (WGS) entry which is preliminary data.</text>
</comment>
<evidence type="ECO:0000256" key="4">
    <source>
        <dbReference type="ARBA" id="ARBA00022723"/>
    </source>
</evidence>
<accession>A0A0P7E908</accession>
<evidence type="ECO:0000256" key="1">
    <source>
        <dbReference type="ARBA" id="ARBA00001946"/>
    </source>
</evidence>
<evidence type="ECO:0000256" key="9">
    <source>
        <dbReference type="ARBA" id="ARBA00023098"/>
    </source>
</evidence>
<dbReference type="EMBL" id="LJTC01000003">
    <property type="protein sequence ID" value="KPM84417.1"/>
    <property type="molecule type" value="Genomic_DNA"/>
</dbReference>
<dbReference type="GO" id="GO:0005524">
    <property type="term" value="F:ATP binding"/>
    <property type="evidence" value="ECO:0007669"/>
    <property type="project" value="UniProtKB-KW"/>
</dbReference>
<name>A0A0P7E908_9GAMM</name>
<evidence type="ECO:0000256" key="10">
    <source>
        <dbReference type="ARBA" id="ARBA00023209"/>
    </source>
</evidence>
<keyword evidence="4" id="KW-0479">Metal-binding</keyword>
<dbReference type="NCBIfam" id="TIGR00147">
    <property type="entry name" value="YegS/Rv2252/BmrU family lipid kinase"/>
    <property type="match status" value="1"/>
</dbReference>
<organism evidence="13 14">
    <name type="scientific">Pseudoalteromonas lipolytica</name>
    <dbReference type="NCBI Taxonomy" id="570156"/>
    <lineage>
        <taxon>Bacteria</taxon>
        <taxon>Pseudomonadati</taxon>
        <taxon>Pseudomonadota</taxon>
        <taxon>Gammaproteobacteria</taxon>
        <taxon>Alteromonadales</taxon>
        <taxon>Pseudoalteromonadaceae</taxon>
        <taxon>Pseudoalteromonas</taxon>
    </lineage>
</organism>
<evidence type="ECO:0000256" key="5">
    <source>
        <dbReference type="ARBA" id="ARBA00022741"/>
    </source>
</evidence>
<dbReference type="Pfam" id="PF00781">
    <property type="entry name" value="DAGK_cat"/>
    <property type="match status" value="1"/>
</dbReference>
<proteinExistence type="predicted"/>
<dbReference type="InterPro" id="IPR001206">
    <property type="entry name" value="Diacylglycerol_kinase_cat_dom"/>
</dbReference>
<keyword evidence="11" id="KW-1208">Phospholipid metabolism</keyword>
<gene>
    <name evidence="13" type="ORF">AOG27_05840</name>
</gene>
<dbReference type="Gene3D" id="2.60.200.40">
    <property type="match status" value="1"/>
</dbReference>
<evidence type="ECO:0000313" key="14">
    <source>
        <dbReference type="Proteomes" id="UP000050378"/>
    </source>
</evidence>
<evidence type="ECO:0000256" key="7">
    <source>
        <dbReference type="ARBA" id="ARBA00022840"/>
    </source>
</evidence>
<keyword evidence="10" id="KW-0594">Phospholipid biosynthesis</keyword>
<dbReference type="PANTHER" id="PTHR12358:SF106">
    <property type="entry name" value="LIPID KINASE YEGS"/>
    <property type="match status" value="1"/>
</dbReference>
<keyword evidence="7" id="KW-0067">ATP-binding</keyword>
<dbReference type="Pfam" id="PF19279">
    <property type="entry name" value="YegS_C"/>
    <property type="match status" value="1"/>
</dbReference>
<dbReference type="STRING" id="570156.AOG27_05840"/>
<dbReference type="GO" id="GO:0046872">
    <property type="term" value="F:metal ion binding"/>
    <property type="evidence" value="ECO:0007669"/>
    <property type="project" value="UniProtKB-KW"/>
</dbReference>
<dbReference type="GO" id="GO:0008654">
    <property type="term" value="P:phospholipid biosynthetic process"/>
    <property type="evidence" value="ECO:0007669"/>
    <property type="project" value="UniProtKB-KW"/>
</dbReference>
<dbReference type="InterPro" id="IPR017438">
    <property type="entry name" value="ATP-NAD_kinase_N"/>
</dbReference>
<dbReference type="Gene3D" id="3.40.50.10330">
    <property type="entry name" value="Probable inorganic polyphosphate/atp-NAD kinase, domain 1"/>
    <property type="match status" value="1"/>
</dbReference>
<evidence type="ECO:0000256" key="3">
    <source>
        <dbReference type="ARBA" id="ARBA00022679"/>
    </source>
</evidence>
<dbReference type="PANTHER" id="PTHR12358">
    <property type="entry name" value="SPHINGOSINE KINASE"/>
    <property type="match status" value="1"/>
</dbReference>
<dbReference type="InterPro" id="IPR045540">
    <property type="entry name" value="YegS/DAGK_C"/>
</dbReference>
<dbReference type="GO" id="GO:0005886">
    <property type="term" value="C:plasma membrane"/>
    <property type="evidence" value="ECO:0007669"/>
    <property type="project" value="TreeGrafter"/>
</dbReference>
<evidence type="ECO:0000256" key="11">
    <source>
        <dbReference type="ARBA" id="ARBA00023264"/>
    </source>
</evidence>
<evidence type="ECO:0000259" key="12">
    <source>
        <dbReference type="PROSITE" id="PS50146"/>
    </source>
</evidence>
<evidence type="ECO:0000256" key="2">
    <source>
        <dbReference type="ARBA" id="ARBA00022516"/>
    </source>
</evidence>
<dbReference type="Proteomes" id="UP000050378">
    <property type="component" value="Unassembled WGS sequence"/>
</dbReference>
<keyword evidence="6 13" id="KW-0418">Kinase</keyword>
<dbReference type="RefSeq" id="WP_054552075.1">
    <property type="nucleotide sequence ID" value="NZ_LJTC01000003.1"/>
</dbReference>
<dbReference type="AlphaFoldDB" id="A0A0P7E908"/>
<dbReference type="InterPro" id="IPR005218">
    <property type="entry name" value="Diacylglycerol/lipid_kinase"/>
</dbReference>
<dbReference type="InterPro" id="IPR050187">
    <property type="entry name" value="Lipid_Phosphate_FormReg"/>
</dbReference>
<keyword evidence="3" id="KW-0808">Transferase</keyword>
<dbReference type="NCBIfam" id="NF009602">
    <property type="entry name" value="PRK13054.1"/>
    <property type="match status" value="1"/>
</dbReference>
<dbReference type="GO" id="GO:0016301">
    <property type="term" value="F:kinase activity"/>
    <property type="evidence" value="ECO:0007669"/>
    <property type="project" value="UniProtKB-KW"/>
</dbReference>
<dbReference type="OrthoDB" id="142078at2"/>
<reference evidence="13 14" key="1">
    <citation type="submission" date="2015-09" db="EMBL/GenBank/DDBJ databases">
        <title>Draft Genome Sequence of Pseudoalteromonas lipolytica UCD-48B.</title>
        <authorList>
            <person name="Krusor M."/>
            <person name="Coil D.A."/>
            <person name="Lang J.M."/>
            <person name="Eisen J.A."/>
            <person name="Alexiev A."/>
        </authorList>
    </citation>
    <scope>NUCLEOTIDE SEQUENCE [LARGE SCALE GENOMIC DNA]</scope>
    <source>
        <strain evidence="13 14">UCD-48B</strain>
    </source>
</reference>